<dbReference type="Proteomes" id="UP000196877">
    <property type="component" value="Chromosome"/>
</dbReference>
<evidence type="ECO:0000313" key="3">
    <source>
        <dbReference type="Proteomes" id="UP000196877"/>
    </source>
</evidence>
<accession>A0ABM6LIL7</accession>
<dbReference type="InterPro" id="IPR011990">
    <property type="entry name" value="TPR-like_helical_dom_sf"/>
</dbReference>
<dbReference type="RefSeq" id="WP_006636973.1">
    <property type="nucleotide sequence ID" value="NZ_BORD01000006.1"/>
</dbReference>
<keyword evidence="3" id="KW-1185">Reference proteome</keyword>
<keyword evidence="1" id="KW-0802">TPR repeat</keyword>
<dbReference type="SMART" id="SM00028">
    <property type="entry name" value="TPR"/>
    <property type="match status" value="3"/>
</dbReference>
<gene>
    <name evidence="2" type="ORF">S101395_02675</name>
</gene>
<dbReference type="Pfam" id="PF18801">
    <property type="entry name" value="RapH_N"/>
    <property type="match status" value="1"/>
</dbReference>
<dbReference type="Gene3D" id="1.25.40.10">
    <property type="entry name" value="Tetratricopeptide repeat domain"/>
    <property type="match status" value="2"/>
</dbReference>
<dbReference type="PROSITE" id="PS50005">
    <property type="entry name" value="TPR"/>
    <property type="match status" value="1"/>
</dbReference>
<feature type="repeat" description="TPR" evidence="1">
    <location>
        <begin position="221"/>
        <end position="254"/>
    </location>
</feature>
<dbReference type="EC" id="3.1.-.-" evidence="2"/>
<proteinExistence type="predicted"/>
<sequence>MSNESVIPYDWVATKMNHWYVALKNNWVKTAEEMKEQVKKEIEVMEENQDAVVYYQLLKFRHELMLDYLCPDGKRDIDKQYEDLKVVRKNEKLIGMLEYYYHFFAGMYHFREKELILALKYYKDAEIQLNSFDCDEMEKAEFSFKLSEIYYYMKQTYFSMYYANHAYKLYLKYPTYGQRRVQCQFLISGNWLDKMYPEKALHHTGQALKDAKKLKIDYLIGSSHLNTGICYNQLEELDKADEHFQKAVELYKKDKHSYLPKAIFNLSHVKAKQEKWIDAEDLYFEGKEMAEKLGDYEFLTKMKMINGVYLSFDLDLVREAFEFFEQKSMYADIEEYGVTVAEFLERKDMLHDSIEFYRRVVDARRQIQRRGMINED</sequence>
<keyword evidence="2" id="KW-0378">Hydrolase</keyword>
<evidence type="ECO:0000256" key="1">
    <source>
        <dbReference type="PROSITE-ProRule" id="PRU00339"/>
    </source>
</evidence>
<dbReference type="GO" id="GO:0016787">
    <property type="term" value="F:hydrolase activity"/>
    <property type="evidence" value="ECO:0007669"/>
    <property type="project" value="UniProtKB-KW"/>
</dbReference>
<dbReference type="SUPFAM" id="SSF48452">
    <property type="entry name" value="TPR-like"/>
    <property type="match status" value="1"/>
</dbReference>
<protein>
    <submittedName>
        <fullName evidence="2">Response regulator aspartate phosphatase</fullName>
        <ecNumber evidence="2">3.1.-.-</ecNumber>
    </submittedName>
</protein>
<name>A0ABM6LIL7_9BACI</name>
<dbReference type="InterPro" id="IPR019734">
    <property type="entry name" value="TPR_rpt"/>
</dbReference>
<reference evidence="2 3" key="1">
    <citation type="submission" date="2017-06" db="EMBL/GenBank/DDBJ databases">
        <title>Genome sequence of Bacillus sonorensis strain SRCM101395.</title>
        <authorList>
            <person name="Cho S.H."/>
        </authorList>
    </citation>
    <scope>NUCLEOTIDE SEQUENCE [LARGE SCALE GENOMIC DNA]</scope>
    <source>
        <strain evidence="2 3">SRCM101395</strain>
    </source>
</reference>
<evidence type="ECO:0000313" key="2">
    <source>
        <dbReference type="EMBL" id="ASB89182.1"/>
    </source>
</evidence>
<dbReference type="GeneID" id="92853372"/>
<organism evidence="2 3">
    <name type="scientific">Bacillus sonorensis</name>
    <dbReference type="NCBI Taxonomy" id="119858"/>
    <lineage>
        <taxon>Bacteria</taxon>
        <taxon>Bacillati</taxon>
        <taxon>Bacillota</taxon>
        <taxon>Bacilli</taxon>
        <taxon>Bacillales</taxon>
        <taxon>Bacillaceae</taxon>
        <taxon>Bacillus</taxon>
    </lineage>
</organism>
<dbReference type="EMBL" id="CP021920">
    <property type="protein sequence ID" value="ASB89182.1"/>
    <property type="molecule type" value="Genomic_DNA"/>
</dbReference>